<evidence type="ECO:0000313" key="2">
    <source>
        <dbReference type="EMBL" id="KAK0666396.1"/>
    </source>
</evidence>
<keyword evidence="3" id="KW-1185">Reference proteome</keyword>
<comment type="caution">
    <text evidence="2">The sequence shown here is derived from an EMBL/GenBank/DDBJ whole genome shotgun (WGS) entry which is preliminary data.</text>
</comment>
<dbReference type="PANTHER" id="PTHR35605">
    <property type="entry name" value="ECP2 EFFECTOR PROTEIN DOMAIN-CONTAINING PROTEIN-RELATED"/>
    <property type="match status" value="1"/>
</dbReference>
<evidence type="ECO:0000313" key="3">
    <source>
        <dbReference type="Proteomes" id="UP001174997"/>
    </source>
</evidence>
<keyword evidence="1" id="KW-0732">Signal</keyword>
<proteinExistence type="predicted"/>
<evidence type="ECO:0000256" key="1">
    <source>
        <dbReference type="SAM" id="SignalP"/>
    </source>
</evidence>
<dbReference type="PANTHER" id="PTHR35605:SF1">
    <property type="entry name" value="ECP2 EFFECTOR PROTEIN DOMAIN-CONTAINING PROTEIN-RELATED"/>
    <property type="match status" value="1"/>
</dbReference>
<accession>A0AA39Z8V2</accession>
<reference evidence="2" key="1">
    <citation type="submission" date="2023-06" db="EMBL/GenBank/DDBJ databases">
        <title>Genome-scale phylogeny and comparative genomics of the fungal order Sordariales.</title>
        <authorList>
            <consortium name="Lawrence Berkeley National Laboratory"/>
            <person name="Hensen N."/>
            <person name="Bonometti L."/>
            <person name="Westerberg I."/>
            <person name="Brannstrom I.O."/>
            <person name="Guillou S."/>
            <person name="Cros-Aarteil S."/>
            <person name="Calhoun S."/>
            <person name="Haridas S."/>
            <person name="Kuo A."/>
            <person name="Mondo S."/>
            <person name="Pangilinan J."/>
            <person name="Riley R."/>
            <person name="Labutti K."/>
            <person name="Andreopoulos B."/>
            <person name="Lipzen A."/>
            <person name="Chen C."/>
            <person name="Yanf M."/>
            <person name="Daum C."/>
            <person name="Ng V."/>
            <person name="Clum A."/>
            <person name="Steindorff A."/>
            <person name="Ohm R."/>
            <person name="Martin F."/>
            <person name="Silar P."/>
            <person name="Natvig D."/>
            <person name="Lalanne C."/>
            <person name="Gautier V."/>
            <person name="Ament-Velasquez S.L."/>
            <person name="Kruys A."/>
            <person name="Hutchinson M.I."/>
            <person name="Powell A.J."/>
            <person name="Barry K."/>
            <person name="Miller A.N."/>
            <person name="Grigoriev I.V."/>
            <person name="Debuchy R."/>
            <person name="Gladieux P."/>
            <person name="Thoren M.H."/>
            <person name="Johannesson H."/>
        </authorList>
    </citation>
    <scope>NUCLEOTIDE SEQUENCE</scope>
    <source>
        <strain evidence="2">CBS 307.81</strain>
    </source>
</reference>
<feature type="signal peptide" evidence="1">
    <location>
        <begin position="1"/>
        <end position="20"/>
    </location>
</feature>
<gene>
    <name evidence="2" type="ORF">QBC41DRAFT_150349</name>
</gene>
<protein>
    <submittedName>
        <fullName evidence="2">Uncharacterized protein</fullName>
    </submittedName>
</protein>
<name>A0AA39Z8V2_9PEZI</name>
<sequence length="209" mass="23115">MLSTITRLAGFLALLGAVHGAPAPLDKAVGFEGFEIVPVQWNLPINLEDPTGKQVTVTGTIQEAIAKMDASFPGWHKSFEDHVRNVNNSAPNLASALVEPETWDCNVPGEDQSNYRINQGVEYLRSLSGKAVNNPGKCGRVSCSYHTGIYWCNEDTVDMELEWGKIADGAKSIIHFCQEEDDKGVYKSKGIGHWKDKYSVRVQEDWDNC</sequence>
<dbReference type="AlphaFoldDB" id="A0AA39Z8V2"/>
<feature type="chain" id="PRO_5041331375" evidence="1">
    <location>
        <begin position="21"/>
        <end position="209"/>
    </location>
</feature>
<dbReference type="Proteomes" id="UP001174997">
    <property type="component" value="Unassembled WGS sequence"/>
</dbReference>
<dbReference type="EMBL" id="JAULSY010000088">
    <property type="protein sequence ID" value="KAK0666396.1"/>
    <property type="molecule type" value="Genomic_DNA"/>
</dbReference>
<organism evidence="2 3">
    <name type="scientific">Cercophora samala</name>
    <dbReference type="NCBI Taxonomy" id="330535"/>
    <lineage>
        <taxon>Eukaryota</taxon>
        <taxon>Fungi</taxon>
        <taxon>Dikarya</taxon>
        <taxon>Ascomycota</taxon>
        <taxon>Pezizomycotina</taxon>
        <taxon>Sordariomycetes</taxon>
        <taxon>Sordariomycetidae</taxon>
        <taxon>Sordariales</taxon>
        <taxon>Lasiosphaeriaceae</taxon>
        <taxon>Cercophora</taxon>
    </lineage>
</organism>